<reference evidence="2 3" key="2">
    <citation type="submission" date="2018-11" db="EMBL/GenBank/DDBJ databases">
        <authorList>
            <consortium name="Pathogen Informatics"/>
        </authorList>
    </citation>
    <scope>NUCLEOTIDE SEQUENCE [LARGE SCALE GENOMIC DNA]</scope>
</reference>
<evidence type="ECO:0000313" key="4">
    <source>
        <dbReference type="WBParaSite" id="OFLC_0000180101-mRNA-1"/>
    </source>
</evidence>
<sequence length="114" mass="12428">EAGRVGQLTTALVLVQLARDDAVSAAKSLQKSFKCEDFEISEDAKICSALISAFESGDNNSFQQVLQRPILRGMDNEYLRLMKELKASSELSGRNGNDNDAREEGGDGSDEDLK</sequence>
<feature type="region of interest" description="Disordered" evidence="1">
    <location>
        <begin position="89"/>
        <end position="114"/>
    </location>
</feature>
<keyword evidence="3" id="KW-1185">Reference proteome</keyword>
<dbReference type="EMBL" id="UZAJ01000920">
    <property type="protein sequence ID" value="VDO30840.1"/>
    <property type="molecule type" value="Genomic_DNA"/>
</dbReference>
<reference evidence="4" key="1">
    <citation type="submission" date="2016-06" db="UniProtKB">
        <authorList>
            <consortium name="WormBaseParasite"/>
        </authorList>
    </citation>
    <scope>IDENTIFICATION</scope>
</reference>
<dbReference type="STRING" id="387005.A0A183H2U2"/>
<dbReference type="WBParaSite" id="OFLC_0000180101-mRNA-1">
    <property type="protein sequence ID" value="OFLC_0000180101-mRNA-1"/>
    <property type="gene ID" value="OFLC_0000180101"/>
</dbReference>
<gene>
    <name evidence="2" type="ORF">OFLC_LOCUS1802</name>
</gene>
<evidence type="ECO:0000313" key="3">
    <source>
        <dbReference type="Proteomes" id="UP000267606"/>
    </source>
</evidence>
<evidence type="ECO:0000313" key="2">
    <source>
        <dbReference type="EMBL" id="VDO30840.1"/>
    </source>
</evidence>
<organism evidence="4">
    <name type="scientific">Onchocerca flexuosa</name>
    <dbReference type="NCBI Taxonomy" id="387005"/>
    <lineage>
        <taxon>Eukaryota</taxon>
        <taxon>Metazoa</taxon>
        <taxon>Ecdysozoa</taxon>
        <taxon>Nematoda</taxon>
        <taxon>Chromadorea</taxon>
        <taxon>Rhabditida</taxon>
        <taxon>Spirurina</taxon>
        <taxon>Spiruromorpha</taxon>
        <taxon>Filarioidea</taxon>
        <taxon>Onchocercidae</taxon>
        <taxon>Onchocerca</taxon>
    </lineage>
</organism>
<name>A0A183H2U2_9BILA</name>
<feature type="compositionally biased region" description="Basic and acidic residues" evidence="1">
    <location>
        <begin position="97"/>
        <end position="114"/>
    </location>
</feature>
<proteinExistence type="predicted"/>
<dbReference type="Gene3D" id="1.25.40.10">
    <property type="entry name" value="Tetratricopeptide repeat domain"/>
    <property type="match status" value="1"/>
</dbReference>
<dbReference type="Proteomes" id="UP000267606">
    <property type="component" value="Unassembled WGS sequence"/>
</dbReference>
<protein>
    <submittedName>
        <fullName evidence="4">MI domain-containing protein</fullName>
    </submittedName>
</protein>
<dbReference type="AlphaFoldDB" id="A0A183H2U2"/>
<dbReference type="InterPro" id="IPR011990">
    <property type="entry name" value="TPR-like_helical_dom_sf"/>
</dbReference>
<accession>A0A183H2U2</accession>
<evidence type="ECO:0000256" key="1">
    <source>
        <dbReference type="SAM" id="MobiDB-lite"/>
    </source>
</evidence>